<dbReference type="RefSeq" id="WP_349217627.1">
    <property type="nucleotide sequence ID" value="NZ_JBBMFD010000001.1"/>
</dbReference>
<evidence type="ECO:0000256" key="6">
    <source>
        <dbReference type="ARBA" id="ARBA00022741"/>
    </source>
</evidence>
<evidence type="ECO:0000256" key="9">
    <source>
        <dbReference type="ARBA" id="ARBA00023154"/>
    </source>
</evidence>
<keyword evidence="13" id="KW-1185">Reference proteome</keyword>
<gene>
    <name evidence="12" type="ORF">WMO26_00760</name>
</gene>
<dbReference type="InterPro" id="IPR002912">
    <property type="entry name" value="ACT_dom"/>
</dbReference>
<comment type="similarity">
    <text evidence="3">Belongs to the aspartokinase family.</text>
</comment>
<dbReference type="PANTHER" id="PTHR21499:SF3">
    <property type="entry name" value="ASPARTOKINASE"/>
    <property type="match status" value="1"/>
</dbReference>
<evidence type="ECO:0000256" key="8">
    <source>
        <dbReference type="ARBA" id="ARBA00022840"/>
    </source>
</evidence>
<keyword evidence="9" id="KW-0457">Lysine biosynthesis</keyword>
<dbReference type="InterPro" id="IPR054352">
    <property type="entry name" value="ACT_Aspartokinase"/>
</dbReference>
<feature type="domain" description="ACT" evidence="11">
    <location>
        <begin position="16"/>
        <end position="90"/>
    </location>
</feature>
<reference evidence="12 13" key="1">
    <citation type="submission" date="2024-03" db="EMBL/GenBank/DDBJ databases">
        <title>Human intestinal bacterial collection.</title>
        <authorList>
            <person name="Pauvert C."/>
            <person name="Hitch T.C.A."/>
            <person name="Clavel T."/>
        </authorList>
    </citation>
    <scope>NUCLEOTIDE SEQUENCE [LARGE SCALE GENOMIC DNA]</scope>
    <source>
        <strain evidence="12 13">CLA-JM-H44</strain>
    </source>
</reference>
<keyword evidence="7" id="KW-0418">Kinase</keyword>
<comment type="catalytic activity">
    <reaction evidence="10">
        <text>L-aspartate + ATP = 4-phospho-L-aspartate + ADP</text>
        <dbReference type="Rhea" id="RHEA:23776"/>
        <dbReference type="ChEBI" id="CHEBI:29991"/>
        <dbReference type="ChEBI" id="CHEBI:30616"/>
        <dbReference type="ChEBI" id="CHEBI:57535"/>
        <dbReference type="ChEBI" id="CHEBI:456216"/>
        <dbReference type="EC" id="2.7.2.4"/>
    </reaction>
</comment>
<comment type="pathway">
    <text evidence="2">Amino-acid biosynthesis; L-threonine biosynthesis; L-threonine from L-aspartate: step 1/5.</text>
</comment>
<keyword evidence="9" id="KW-0028">Amino-acid biosynthesis</keyword>
<evidence type="ECO:0000256" key="1">
    <source>
        <dbReference type="ARBA" id="ARBA00004986"/>
    </source>
</evidence>
<keyword evidence="6" id="KW-0547">Nucleotide-binding</keyword>
<accession>A0ABV1DYA1</accession>
<evidence type="ECO:0000256" key="5">
    <source>
        <dbReference type="ARBA" id="ARBA00022679"/>
    </source>
</evidence>
<comment type="pathway">
    <text evidence="1">Amino-acid biosynthesis; L-methionine biosynthesis via de novo pathway; L-homoserine from L-aspartate: step 1/3.</text>
</comment>
<proteinExistence type="inferred from homology"/>
<dbReference type="SUPFAM" id="SSF55021">
    <property type="entry name" value="ACT-like"/>
    <property type="match status" value="2"/>
</dbReference>
<dbReference type="Gene3D" id="3.30.2130.10">
    <property type="entry name" value="VC0802-like"/>
    <property type="match status" value="1"/>
</dbReference>
<dbReference type="EC" id="2.7.2.4" evidence="4"/>
<evidence type="ECO:0000256" key="4">
    <source>
        <dbReference type="ARBA" id="ARBA00013059"/>
    </source>
</evidence>
<evidence type="ECO:0000259" key="11">
    <source>
        <dbReference type="PROSITE" id="PS51671"/>
    </source>
</evidence>
<comment type="caution">
    <text evidence="12">The sequence shown here is derived from an EMBL/GenBank/DDBJ whole genome shotgun (WGS) entry which is preliminary data.</text>
</comment>
<evidence type="ECO:0000256" key="2">
    <source>
        <dbReference type="ARBA" id="ARBA00005139"/>
    </source>
</evidence>
<dbReference type="Proteomes" id="UP001489509">
    <property type="component" value="Unassembled WGS sequence"/>
</dbReference>
<protein>
    <recommendedName>
        <fullName evidence="4">aspartate kinase</fullName>
        <ecNumber evidence="4">2.7.2.4</ecNumber>
    </recommendedName>
</protein>
<dbReference type="EMBL" id="JBBMFD010000001">
    <property type="protein sequence ID" value="MEQ2439352.1"/>
    <property type="molecule type" value="Genomic_DNA"/>
</dbReference>
<evidence type="ECO:0000256" key="7">
    <source>
        <dbReference type="ARBA" id="ARBA00022777"/>
    </source>
</evidence>
<organism evidence="12 13">
    <name type="scientific">Solibaculum intestinale</name>
    <dbReference type="NCBI Taxonomy" id="3133165"/>
    <lineage>
        <taxon>Bacteria</taxon>
        <taxon>Bacillati</taxon>
        <taxon>Bacillota</taxon>
        <taxon>Clostridia</taxon>
        <taxon>Eubacteriales</taxon>
        <taxon>Oscillospiraceae</taxon>
        <taxon>Solibaculum</taxon>
    </lineage>
</organism>
<dbReference type="PROSITE" id="PS51671">
    <property type="entry name" value="ACT"/>
    <property type="match status" value="1"/>
</dbReference>
<dbReference type="PANTHER" id="PTHR21499">
    <property type="entry name" value="ASPARTATE KINASE"/>
    <property type="match status" value="1"/>
</dbReference>
<dbReference type="Pfam" id="PF22468">
    <property type="entry name" value="ACT_9"/>
    <property type="match status" value="1"/>
</dbReference>
<keyword evidence="5" id="KW-0808">Transferase</keyword>
<sequence length="153" mass="16529">MKIIQNISVTEDVTMVTLETNPTDFAFTASIFERIAAEKINVDMIAQAAPLGGKSALSFTVSDEDLGRLLKLISQFRTQTPDIKPVVSSSNVKISVYGEAMRIESGVAAKVFQAAASVGADIRLITTSEADISLLITKADYQQIVDAIEKIFE</sequence>
<evidence type="ECO:0000313" key="12">
    <source>
        <dbReference type="EMBL" id="MEQ2439352.1"/>
    </source>
</evidence>
<keyword evidence="8" id="KW-0067">ATP-binding</keyword>
<evidence type="ECO:0000256" key="3">
    <source>
        <dbReference type="ARBA" id="ARBA00010122"/>
    </source>
</evidence>
<dbReference type="InterPro" id="IPR045865">
    <property type="entry name" value="ACT-like_dom_sf"/>
</dbReference>
<evidence type="ECO:0000256" key="10">
    <source>
        <dbReference type="ARBA" id="ARBA00047872"/>
    </source>
</evidence>
<evidence type="ECO:0000313" key="13">
    <source>
        <dbReference type="Proteomes" id="UP001489509"/>
    </source>
</evidence>
<name>A0ABV1DYA1_9FIRM</name>